<feature type="domain" description="Integrase catalytic" evidence="2">
    <location>
        <begin position="144"/>
        <end position="327"/>
    </location>
</feature>
<dbReference type="GeneID" id="83220388"/>
<sequence length="614" mass="68381">MNSDTTECSWLSRNKFQELLEHYRSLASPTRRTKVFINQEMYNDIKGVLEDSRYSHQRGNRFGPWVRERFKLTVFANGITIVTLLRDETKMIAVEEQLYNTVTRAHEDCSHGGRDATLHKLKNYIYCPDRFVQLVLNHCSICATTNAPNVTQRAAQAIHASSFLEIVQMDLIDYGGNETPDGLPRYILHIKDHRSKFSWAYSLLRKESSVVGKKLHDLFCLVGPPIFLQSDNGGEFTAQAMKDELQSNWPTLRFINGRPRHPQSQGLIERGNRTLVQKLNAWVSNQNATEEDPKHWSEGLGMVVYAMNTSRTRVLRDTPYRYLYGQDPHPDDTVNQEYIDRSLNGQHVVDGEAVDAIPEMVEVYQSGEGDDESRSQDVANTMLSSQEEDTEPEDDDGGDDGSLDSGEDDDHGDDGNLDFGDDDGSIGFGDDEGGSHASNDTYSNAIVANTATERLQVEEGHGVIDETSSNSESGDTATAPFLELRGPGGRGLMTIPIEDADGVRGIYDTSFRSNVRHAYRIGVNGERVPVELDDILNSDDDHGIAPPSPLSLSSTEPLARNEEFDGHANSEHFTSNDDHQDGGSLSDVSINRHSAIRNAAATHYNNNVESIQQQ</sequence>
<dbReference type="SUPFAM" id="SSF53098">
    <property type="entry name" value="Ribonuclease H-like"/>
    <property type="match status" value="1"/>
</dbReference>
<comment type="caution">
    <text evidence="3">The sequence shown here is derived from an EMBL/GenBank/DDBJ whole genome shotgun (WGS) entry which is preliminary data.</text>
</comment>
<dbReference type="Gene3D" id="3.30.420.10">
    <property type="entry name" value="Ribonuclease H-like superfamily/Ribonuclease H"/>
    <property type="match status" value="1"/>
</dbReference>
<dbReference type="GO" id="GO:0015074">
    <property type="term" value="P:DNA integration"/>
    <property type="evidence" value="ECO:0007669"/>
    <property type="project" value="InterPro"/>
</dbReference>
<accession>A0AAD7XV94</accession>
<dbReference type="InterPro" id="IPR001584">
    <property type="entry name" value="Integrase_cat-core"/>
</dbReference>
<proteinExistence type="predicted"/>
<feature type="region of interest" description="Disordered" evidence="1">
    <location>
        <begin position="567"/>
        <end position="590"/>
    </location>
</feature>
<dbReference type="PANTHER" id="PTHR37984">
    <property type="entry name" value="PROTEIN CBG26694"/>
    <property type="match status" value="1"/>
</dbReference>
<dbReference type="GO" id="GO:0005634">
    <property type="term" value="C:nucleus"/>
    <property type="evidence" value="ECO:0007669"/>
    <property type="project" value="UniProtKB-ARBA"/>
</dbReference>
<dbReference type="PROSITE" id="PS50994">
    <property type="entry name" value="INTEGRASE"/>
    <property type="match status" value="1"/>
</dbReference>
<dbReference type="InterPro" id="IPR050951">
    <property type="entry name" value="Retrovirus_Pol_polyprotein"/>
</dbReference>
<evidence type="ECO:0000313" key="3">
    <source>
        <dbReference type="EMBL" id="KAJ8651382.1"/>
    </source>
</evidence>
<dbReference type="PANTHER" id="PTHR37984:SF15">
    <property type="entry name" value="INTEGRASE CATALYTIC DOMAIN-CONTAINING PROTEIN"/>
    <property type="match status" value="1"/>
</dbReference>
<name>A0AAD7XV94_9FUNG</name>
<protein>
    <recommendedName>
        <fullName evidence="2">Integrase catalytic domain-containing protein</fullName>
    </recommendedName>
</protein>
<dbReference type="RefSeq" id="XP_058336297.1">
    <property type="nucleotide sequence ID" value="XM_058492937.1"/>
</dbReference>
<dbReference type="InterPro" id="IPR036397">
    <property type="entry name" value="RNaseH_sf"/>
</dbReference>
<dbReference type="InterPro" id="IPR012337">
    <property type="entry name" value="RNaseH-like_sf"/>
</dbReference>
<reference evidence="3 4" key="1">
    <citation type="submission" date="2023-03" db="EMBL/GenBank/DDBJ databases">
        <title>Genome sequence of Lichtheimia ornata CBS 291.66.</title>
        <authorList>
            <person name="Mohabir J.T."/>
            <person name="Shea T.P."/>
            <person name="Kurbessoian T."/>
            <person name="Berby B."/>
            <person name="Fontaine J."/>
            <person name="Livny J."/>
            <person name="Gnirke A."/>
            <person name="Stajich J.E."/>
            <person name="Cuomo C.A."/>
        </authorList>
    </citation>
    <scope>NUCLEOTIDE SEQUENCE [LARGE SCALE GENOMIC DNA]</scope>
    <source>
        <strain evidence="3">CBS 291.66</strain>
    </source>
</reference>
<feature type="region of interest" description="Disordered" evidence="1">
    <location>
        <begin position="365"/>
        <end position="440"/>
    </location>
</feature>
<evidence type="ECO:0000256" key="1">
    <source>
        <dbReference type="SAM" id="MobiDB-lite"/>
    </source>
</evidence>
<dbReference type="AlphaFoldDB" id="A0AAD7XV94"/>
<gene>
    <name evidence="3" type="ORF">O0I10_013094</name>
</gene>
<organism evidence="3 4">
    <name type="scientific">Lichtheimia ornata</name>
    <dbReference type="NCBI Taxonomy" id="688661"/>
    <lineage>
        <taxon>Eukaryota</taxon>
        <taxon>Fungi</taxon>
        <taxon>Fungi incertae sedis</taxon>
        <taxon>Mucoromycota</taxon>
        <taxon>Mucoromycotina</taxon>
        <taxon>Mucoromycetes</taxon>
        <taxon>Mucorales</taxon>
        <taxon>Lichtheimiaceae</taxon>
        <taxon>Lichtheimia</taxon>
    </lineage>
</organism>
<feature type="compositionally biased region" description="Basic and acidic residues" evidence="1">
    <location>
        <begin position="567"/>
        <end position="581"/>
    </location>
</feature>
<evidence type="ECO:0000313" key="4">
    <source>
        <dbReference type="Proteomes" id="UP001234581"/>
    </source>
</evidence>
<evidence type="ECO:0000259" key="2">
    <source>
        <dbReference type="PROSITE" id="PS50994"/>
    </source>
</evidence>
<keyword evidence="4" id="KW-1185">Reference proteome</keyword>
<dbReference type="EMBL" id="JARTCD010000236">
    <property type="protein sequence ID" value="KAJ8651382.1"/>
    <property type="molecule type" value="Genomic_DNA"/>
</dbReference>
<dbReference type="Proteomes" id="UP001234581">
    <property type="component" value="Unassembled WGS sequence"/>
</dbReference>
<dbReference type="GO" id="GO:0003676">
    <property type="term" value="F:nucleic acid binding"/>
    <property type="evidence" value="ECO:0007669"/>
    <property type="project" value="InterPro"/>
</dbReference>
<feature type="compositionally biased region" description="Acidic residues" evidence="1">
    <location>
        <begin position="386"/>
        <end position="432"/>
    </location>
</feature>